<dbReference type="AlphaFoldDB" id="A0A9X3EC81"/>
<dbReference type="PANTHER" id="PTHR43777">
    <property type="entry name" value="MOLYBDENUM COFACTOR CYTIDYLYLTRANSFERASE"/>
    <property type="match status" value="1"/>
</dbReference>
<dbReference type="SUPFAM" id="SSF53448">
    <property type="entry name" value="Nucleotide-diphospho-sugar transferases"/>
    <property type="match status" value="1"/>
</dbReference>
<proteinExistence type="predicted"/>
<accession>A0A9X3EC81</accession>
<dbReference type="CDD" id="cd04182">
    <property type="entry name" value="GT_2_like_f"/>
    <property type="match status" value="1"/>
</dbReference>
<evidence type="ECO:0000259" key="2">
    <source>
        <dbReference type="Pfam" id="PF12804"/>
    </source>
</evidence>
<organism evidence="3 4">
    <name type="scientific">Parathalassolituus penaei</name>
    <dbReference type="NCBI Taxonomy" id="2997323"/>
    <lineage>
        <taxon>Bacteria</taxon>
        <taxon>Pseudomonadati</taxon>
        <taxon>Pseudomonadota</taxon>
        <taxon>Gammaproteobacteria</taxon>
        <taxon>Oceanospirillales</taxon>
        <taxon>Oceanospirillaceae</taxon>
        <taxon>Parathalassolituus</taxon>
    </lineage>
</organism>
<dbReference type="InterPro" id="IPR029044">
    <property type="entry name" value="Nucleotide-diphossugar_trans"/>
</dbReference>
<dbReference type="EMBL" id="JAPNOA010000009">
    <property type="protein sequence ID" value="MCY0964015.1"/>
    <property type="molecule type" value="Genomic_DNA"/>
</dbReference>
<dbReference type="InterPro" id="IPR025877">
    <property type="entry name" value="MobA-like_NTP_Trfase"/>
</dbReference>
<reference evidence="3" key="1">
    <citation type="submission" date="2022-11" db="EMBL/GenBank/DDBJ databases">
        <title>Parathalassolutuus dongxingensis gen. nov., sp. nov., a novel member of family Oceanospirillaceae isolated from a coastal shrimp pond in Guangxi, China.</title>
        <authorList>
            <person name="Chen H."/>
        </authorList>
    </citation>
    <scope>NUCLEOTIDE SEQUENCE</scope>
    <source>
        <strain evidence="3">G-43</strain>
    </source>
</reference>
<keyword evidence="4" id="KW-1185">Reference proteome</keyword>
<dbReference type="Gene3D" id="3.90.550.10">
    <property type="entry name" value="Spore Coat Polysaccharide Biosynthesis Protein SpsA, Chain A"/>
    <property type="match status" value="1"/>
</dbReference>
<dbReference type="GO" id="GO:0016779">
    <property type="term" value="F:nucleotidyltransferase activity"/>
    <property type="evidence" value="ECO:0007669"/>
    <property type="project" value="UniProtKB-ARBA"/>
</dbReference>
<evidence type="ECO:0000256" key="1">
    <source>
        <dbReference type="ARBA" id="ARBA00022842"/>
    </source>
</evidence>
<dbReference type="PANTHER" id="PTHR43777:SF1">
    <property type="entry name" value="MOLYBDENUM COFACTOR CYTIDYLYLTRANSFERASE"/>
    <property type="match status" value="1"/>
</dbReference>
<name>A0A9X3EC81_9GAMM</name>
<protein>
    <submittedName>
        <fullName evidence="3">Nucleotidyltransferase family protein</fullName>
    </submittedName>
</protein>
<sequence>MPFDNPAHDLHPPQSNGTLAMVMAAGYSQRFGDQDKRQATLANGEALLTTTLQRLLPEFEQPRHTSMAVVIRPDDRRLDLGIPKNCHVLRAWNAELGLGASIADGIAQIAIDPRWSHIHSLAIFLGDMPNIHPTSIQQLIAHASPQHIIRPFYQNQPGHPVIIGREFWGELAASPGEDSARRVIQRNQQHLIRLHLEDPGVIDDIDTQEDWQRHR</sequence>
<evidence type="ECO:0000313" key="3">
    <source>
        <dbReference type="EMBL" id="MCY0964015.1"/>
    </source>
</evidence>
<dbReference type="RefSeq" id="WP_283172234.1">
    <property type="nucleotide sequence ID" value="NZ_JAPNOA010000009.1"/>
</dbReference>
<dbReference type="Pfam" id="PF12804">
    <property type="entry name" value="NTP_transf_3"/>
    <property type="match status" value="1"/>
</dbReference>
<feature type="domain" description="MobA-like NTP transferase" evidence="2">
    <location>
        <begin position="20"/>
        <end position="187"/>
    </location>
</feature>
<comment type="caution">
    <text evidence="3">The sequence shown here is derived from an EMBL/GenBank/DDBJ whole genome shotgun (WGS) entry which is preliminary data.</text>
</comment>
<dbReference type="Proteomes" id="UP001150830">
    <property type="component" value="Unassembled WGS sequence"/>
</dbReference>
<evidence type="ECO:0000313" key="4">
    <source>
        <dbReference type="Proteomes" id="UP001150830"/>
    </source>
</evidence>
<gene>
    <name evidence="3" type="ORF">OUO13_02340</name>
</gene>
<keyword evidence="1" id="KW-0460">Magnesium</keyword>